<organism evidence="1 2">
    <name type="scientific">Zymoseptoria tritici ST99CH_1A5</name>
    <dbReference type="NCBI Taxonomy" id="1276529"/>
    <lineage>
        <taxon>Eukaryota</taxon>
        <taxon>Fungi</taxon>
        <taxon>Dikarya</taxon>
        <taxon>Ascomycota</taxon>
        <taxon>Pezizomycotina</taxon>
        <taxon>Dothideomycetes</taxon>
        <taxon>Dothideomycetidae</taxon>
        <taxon>Mycosphaerellales</taxon>
        <taxon>Mycosphaerellaceae</taxon>
        <taxon>Zymoseptoria</taxon>
    </lineage>
</organism>
<sequence>MKFQHLGRNRVVVVIEKSDEIDAKIPAGEKKTIETAKDLKNELAIWQKKISDIKTKKNGHKKEHGNGWRANAAELHPAFHHQPPRAAHITIMPCTHCEREGNEYCHLDSMYPCTLCSNNREVQDGKLVHKSRICVHIPKQREGLLPMSTMSLAAASGSVFRKEAAVDEVVQLQRSTTNA</sequence>
<reference evidence="1 2" key="1">
    <citation type="submission" date="2016-10" db="EMBL/GenBank/DDBJ databases">
        <authorList>
            <person name="Varghese N."/>
        </authorList>
    </citation>
    <scope>NUCLEOTIDE SEQUENCE [LARGE SCALE GENOMIC DNA]</scope>
</reference>
<accession>A0A1Y6M0V6</accession>
<dbReference type="EMBL" id="LT882691">
    <property type="protein sequence ID" value="SMY30285.1"/>
    <property type="molecule type" value="Genomic_DNA"/>
</dbReference>
<dbReference type="AlphaFoldDB" id="A0A1Y6M0V6"/>
<proteinExistence type="predicted"/>
<evidence type="ECO:0000313" key="1">
    <source>
        <dbReference type="EMBL" id="SMY30285.1"/>
    </source>
</evidence>
<name>A0A1Y6M0V6_ZYMTR</name>
<dbReference type="Proteomes" id="UP000215453">
    <property type="component" value="Chromosome 16"/>
</dbReference>
<gene>
    <name evidence="1" type="ORF">ZT1A5_G11736</name>
</gene>
<protein>
    <submittedName>
        <fullName evidence="1">Uncharacterized protein</fullName>
    </submittedName>
</protein>
<evidence type="ECO:0000313" key="2">
    <source>
        <dbReference type="Proteomes" id="UP000215453"/>
    </source>
</evidence>